<comment type="caution">
    <text evidence="1">The sequence shown here is derived from an EMBL/GenBank/DDBJ whole genome shotgun (WGS) entry which is preliminary data.</text>
</comment>
<protein>
    <submittedName>
        <fullName evidence="1">Uncharacterized protein</fullName>
    </submittedName>
</protein>
<evidence type="ECO:0000313" key="1">
    <source>
        <dbReference type="EMBL" id="GAG45336.1"/>
    </source>
</evidence>
<name>X0ZA90_9ZZZZ</name>
<dbReference type="EMBL" id="BARS01052751">
    <property type="protein sequence ID" value="GAG45336.1"/>
    <property type="molecule type" value="Genomic_DNA"/>
</dbReference>
<proteinExistence type="predicted"/>
<feature type="non-terminal residue" evidence="1">
    <location>
        <position position="1"/>
    </location>
</feature>
<sequence length="230" mass="25730">ESKRNDLDADSAAIYSNSGFTDPSLRKAKRVGIRMFSALRAGDDRIRYVVYKEVIAVVYSVDKYSIRFSCEEGQGAVFPDGWTPHDIKHAGLPLVNFLRDESMEILKQRKRAGGFTATYAFAAPIHIQVRGQDIGIKALRLRAQCRKKYVSQVIEEDVTLGHYDFLNDAVSIPNKQTMILGTFDNSKWKEIDTTKFKIESQELQPKGIQLGLTLFKPIGGIDGIGTPPMS</sequence>
<gene>
    <name evidence="1" type="ORF">S01H1_78380</name>
</gene>
<organism evidence="1">
    <name type="scientific">marine sediment metagenome</name>
    <dbReference type="NCBI Taxonomy" id="412755"/>
    <lineage>
        <taxon>unclassified sequences</taxon>
        <taxon>metagenomes</taxon>
        <taxon>ecological metagenomes</taxon>
    </lineage>
</organism>
<accession>X0ZA90</accession>
<dbReference type="AlphaFoldDB" id="X0ZA90"/>
<reference evidence="1" key="1">
    <citation type="journal article" date="2014" name="Front. Microbiol.">
        <title>High frequency of phylogenetically diverse reductive dehalogenase-homologous genes in deep subseafloor sedimentary metagenomes.</title>
        <authorList>
            <person name="Kawai M."/>
            <person name="Futagami T."/>
            <person name="Toyoda A."/>
            <person name="Takaki Y."/>
            <person name="Nishi S."/>
            <person name="Hori S."/>
            <person name="Arai W."/>
            <person name="Tsubouchi T."/>
            <person name="Morono Y."/>
            <person name="Uchiyama I."/>
            <person name="Ito T."/>
            <person name="Fujiyama A."/>
            <person name="Inagaki F."/>
            <person name="Takami H."/>
        </authorList>
    </citation>
    <scope>NUCLEOTIDE SEQUENCE</scope>
    <source>
        <strain evidence="1">Expedition CK06-06</strain>
    </source>
</reference>
<feature type="non-terminal residue" evidence="1">
    <location>
        <position position="230"/>
    </location>
</feature>